<dbReference type="GeneID" id="77465242"/>
<dbReference type="RefSeq" id="WP_152063012.1">
    <property type="nucleotide sequence ID" value="NZ_CABWIC010000007.1"/>
</dbReference>
<dbReference type="AlphaFoldDB" id="A0A5K1ISC8"/>
<keyword evidence="2" id="KW-0808">Transferase</keyword>
<evidence type="ECO:0000259" key="1">
    <source>
        <dbReference type="Pfam" id="PF00535"/>
    </source>
</evidence>
<gene>
    <name evidence="2" type="ORF">JKKLCJKK_00249</name>
</gene>
<dbReference type="CDD" id="cd00761">
    <property type="entry name" value="Glyco_tranf_GTA_type"/>
    <property type="match status" value="1"/>
</dbReference>
<dbReference type="GO" id="GO:0016740">
    <property type="term" value="F:transferase activity"/>
    <property type="evidence" value="ECO:0007669"/>
    <property type="project" value="UniProtKB-KW"/>
</dbReference>
<dbReference type="EMBL" id="CABWIC010000007">
    <property type="protein sequence ID" value="VWL91026.1"/>
    <property type="molecule type" value="Genomic_DNA"/>
</dbReference>
<accession>A0A5K1ISC8</accession>
<evidence type="ECO:0000313" key="3">
    <source>
        <dbReference type="Proteomes" id="UP000405524"/>
    </source>
</evidence>
<dbReference type="InterPro" id="IPR001173">
    <property type="entry name" value="Glyco_trans_2-like"/>
</dbReference>
<dbReference type="OrthoDB" id="5986178at2"/>
<name>A0A5K1ISC8_9ACTN</name>
<dbReference type="Proteomes" id="UP000405524">
    <property type="component" value="Unassembled WGS sequence"/>
</dbReference>
<reference evidence="2 3" key="1">
    <citation type="submission" date="2019-10" db="EMBL/GenBank/DDBJ databases">
        <authorList>
            <person name="Wolf R A."/>
        </authorList>
    </citation>
    <scope>NUCLEOTIDE SEQUENCE [LARGE SCALE GENOMIC DNA]</scope>
    <source>
        <strain evidence="2">Collinsella_intestinalis_DSM_13632</strain>
    </source>
</reference>
<dbReference type="InterPro" id="IPR029044">
    <property type="entry name" value="Nucleotide-diphossugar_trans"/>
</dbReference>
<dbReference type="SUPFAM" id="SSF53448">
    <property type="entry name" value="Nucleotide-diphospho-sugar transferases"/>
    <property type="match status" value="1"/>
</dbReference>
<protein>
    <submittedName>
        <fullName evidence="2">Glycosyl transferase family 2</fullName>
    </submittedName>
</protein>
<dbReference type="Gene3D" id="3.90.550.10">
    <property type="entry name" value="Spore Coat Polysaccharide Biosynthesis Protein SpsA, Chain A"/>
    <property type="match status" value="1"/>
</dbReference>
<proteinExistence type="predicted"/>
<sequence length="266" mass="29956">MFTPQDHTFVVCAYKENPYIGDTIASLQAQTVTTRVILSTSTPNDFLREVCDTYQVPMVVNPHPHLAGDDWNYGYDAAETPLVTMAHQDDYYDPTFVERMLASLNAYDASELLIGFTDYFEMRDGERVDNNTLLRIKRIMNAPLAHRCCNGSAFVKKRILSLGDPICCPAVTLVKQNLGASPFDTTYKNSCDYKTWVDFARMDGRFVYVPEALVGHRIYAESATSLNLGEDIRKGEDLEILSSLWPRPIAKLVNKVYALSEKSNAL</sequence>
<organism evidence="2 3">
    <name type="scientific">Collinsella intestinalis</name>
    <dbReference type="NCBI Taxonomy" id="147207"/>
    <lineage>
        <taxon>Bacteria</taxon>
        <taxon>Bacillati</taxon>
        <taxon>Actinomycetota</taxon>
        <taxon>Coriobacteriia</taxon>
        <taxon>Coriobacteriales</taxon>
        <taxon>Coriobacteriaceae</taxon>
        <taxon>Collinsella</taxon>
    </lineage>
</organism>
<evidence type="ECO:0000313" key="2">
    <source>
        <dbReference type="EMBL" id="VWL91026.1"/>
    </source>
</evidence>
<dbReference type="Pfam" id="PF00535">
    <property type="entry name" value="Glycos_transf_2"/>
    <property type="match status" value="1"/>
</dbReference>
<feature type="domain" description="Glycosyltransferase 2-like" evidence="1">
    <location>
        <begin position="9"/>
        <end position="156"/>
    </location>
</feature>